<dbReference type="OMA" id="REFEFCE"/>
<organism evidence="2 3">
    <name type="scientific">Amborella trichopoda</name>
    <dbReference type="NCBI Taxonomy" id="13333"/>
    <lineage>
        <taxon>Eukaryota</taxon>
        <taxon>Viridiplantae</taxon>
        <taxon>Streptophyta</taxon>
        <taxon>Embryophyta</taxon>
        <taxon>Tracheophyta</taxon>
        <taxon>Spermatophyta</taxon>
        <taxon>Magnoliopsida</taxon>
        <taxon>Amborellales</taxon>
        <taxon>Amborellaceae</taxon>
        <taxon>Amborella</taxon>
    </lineage>
</organism>
<dbReference type="eggNOG" id="KOG1515">
    <property type="taxonomic scope" value="Eukaryota"/>
</dbReference>
<dbReference type="InterPro" id="IPR013094">
    <property type="entry name" value="AB_hydrolase_3"/>
</dbReference>
<feature type="domain" description="Alpha/beta hydrolase fold-3" evidence="1">
    <location>
        <begin position="2"/>
        <end position="104"/>
    </location>
</feature>
<dbReference type="GO" id="GO:0016787">
    <property type="term" value="F:hydrolase activity"/>
    <property type="evidence" value="ECO:0007669"/>
    <property type="project" value="InterPro"/>
</dbReference>
<dbReference type="Gene3D" id="3.40.50.1820">
    <property type="entry name" value="alpha/beta hydrolase"/>
    <property type="match status" value="1"/>
</dbReference>
<dbReference type="Proteomes" id="UP000017836">
    <property type="component" value="Unassembled WGS sequence"/>
</dbReference>
<dbReference type="InterPro" id="IPR029058">
    <property type="entry name" value="AB_hydrolase_fold"/>
</dbReference>
<dbReference type="Gramene" id="ERN10982">
    <property type="protein sequence ID" value="ERN10982"/>
    <property type="gene ID" value="AMTR_s00160p00061390"/>
</dbReference>
<keyword evidence="3" id="KW-1185">Reference proteome</keyword>
<evidence type="ECO:0000313" key="3">
    <source>
        <dbReference type="Proteomes" id="UP000017836"/>
    </source>
</evidence>
<dbReference type="SUPFAM" id="SSF53474">
    <property type="entry name" value="alpha/beta-Hydrolases"/>
    <property type="match status" value="1"/>
</dbReference>
<reference evidence="3" key="1">
    <citation type="journal article" date="2013" name="Science">
        <title>The Amborella genome and the evolution of flowering plants.</title>
        <authorList>
            <consortium name="Amborella Genome Project"/>
        </authorList>
    </citation>
    <scope>NUCLEOTIDE SEQUENCE [LARGE SCALE GENOMIC DNA]</scope>
</reference>
<protein>
    <recommendedName>
        <fullName evidence="1">Alpha/beta hydrolase fold-3 domain-containing protein</fullName>
    </recommendedName>
</protein>
<dbReference type="Pfam" id="PF07859">
    <property type="entry name" value="Abhydrolase_3"/>
    <property type="match status" value="1"/>
</dbReference>
<dbReference type="STRING" id="13333.W1PLS9"/>
<gene>
    <name evidence="2" type="ORF">AMTR_s00160p00061390</name>
</gene>
<evidence type="ECO:0000313" key="2">
    <source>
        <dbReference type="EMBL" id="ERN10982.1"/>
    </source>
</evidence>
<dbReference type="EMBL" id="KI392724">
    <property type="protein sequence ID" value="ERN10982.1"/>
    <property type="molecule type" value="Genomic_DNA"/>
</dbReference>
<evidence type="ECO:0000259" key="1">
    <source>
        <dbReference type="Pfam" id="PF07859"/>
    </source>
</evidence>
<dbReference type="HOGENOM" id="CLU_1878230_0_0_1"/>
<sequence>MGLVMLHPGFVKEERSASEIDSPEMLALVDSKARMAVPPGEDKNYFVLNPSVPPAAEVRLPPCLVVVGGKDLFRDREFEFCEKMEEMGQMLEVVSYDQMGHCFIIGEEGENCAEAVDLVEKVVSFMERFGGLQNKG</sequence>
<accession>W1PLS9</accession>
<dbReference type="AlphaFoldDB" id="W1PLS9"/>
<proteinExistence type="predicted"/>
<name>W1PLS9_AMBTC</name>